<dbReference type="InterPro" id="IPR022742">
    <property type="entry name" value="Hydrolase_4"/>
</dbReference>
<dbReference type="Pfam" id="PF12146">
    <property type="entry name" value="Hydrolase_4"/>
    <property type="match status" value="1"/>
</dbReference>
<dbReference type="Proteomes" id="UP000767446">
    <property type="component" value="Unassembled WGS sequence"/>
</dbReference>
<name>A0A941JS13_9CHRO</name>
<evidence type="ECO:0000313" key="3">
    <source>
        <dbReference type="Proteomes" id="UP000767446"/>
    </source>
</evidence>
<accession>A0A941JS13</accession>
<reference evidence="2" key="1">
    <citation type="submission" date="2021-02" db="EMBL/GenBank/DDBJ databases">
        <title>Metagenome analyses of Stigonema ocellatum DSM 106950, Chlorogloea purpurea SAG 13.99 and Gomphosphaeria aponina DSM 107014.</title>
        <authorList>
            <person name="Marter P."/>
            <person name="Huang S."/>
        </authorList>
    </citation>
    <scope>NUCLEOTIDE SEQUENCE</scope>
    <source>
        <strain evidence="2">JP213</strain>
    </source>
</reference>
<comment type="caution">
    <text evidence="2">The sequence shown here is derived from an EMBL/GenBank/DDBJ whole genome shotgun (WGS) entry which is preliminary data.</text>
</comment>
<feature type="domain" description="Serine aminopeptidase S33" evidence="1">
    <location>
        <begin position="56"/>
        <end position="162"/>
    </location>
</feature>
<dbReference type="GO" id="GO:0016787">
    <property type="term" value="F:hydrolase activity"/>
    <property type="evidence" value="ECO:0007669"/>
    <property type="project" value="UniProtKB-KW"/>
</dbReference>
<dbReference type="SUPFAM" id="SSF53474">
    <property type="entry name" value="alpha/beta-Hydrolases"/>
    <property type="match status" value="1"/>
</dbReference>
<dbReference type="PANTHER" id="PTHR12277">
    <property type="entry name" value="ALPHA/BETA HYDROLASE DOMAIN-CONTAINING PROTEIN"/>
    <property type="match status" value="1"/>
</dbReference>
<dbReference type="InterPro" id="IPR029058">
    <property type="entry name" value="AB_hydrolase_fold"/>
</dbReference>
<dbReference type="AlphaFoldDB" id="A0A941JS13"/>
<dbReference type="EMBL" id="JADQBC010000041">
    <property type="protein sequence ID" value="MBR8827741.1"/>
    <property type="molecule type" value="Genomic_DNA"/>
</dbReference>
<keyword evidence="2" id="KW-0378">Hydrolase</keyword>
<evidence type="ECO:0000313" key="2">
    <source>
        <dbReference type="EMBL" id="MBR8827741.1"/>
    </source>
</evidence>
<gene>
    <name evidence="2" type="ORF">DSM107014_07505</name>
</gene>
<sequence>MNNSILDQPEVLRFLFHPRHDNSIPPAGVHNINVEVEGGIKVGGRLYPANTPTAPAMLFFHGNGEIAAEYDYIAPFFSQLGLTLLVMDYRGYGNSDGSPTTSNTLQDAVTIFHALGGIFASWGLSPGQVYVMGRSLGSAAAIEIAFHVGEQLAGLIIESGFAETFPLLARLGLQVTGVDETLDGIGNGRKIREIKTKTLIIHGEEDLITPLSQGRKLYNFCGAEEKKIVIIPDAGHNDLLFVGREEYFGAIASFCL</sequence>
<proteinExistence type="predicted"/>
<protein>
    <submittedName>
        <fullName evidence="2">Alpha/beta fold hydrolase</fullName>
    </submittedName>
</protein>
<evidence type="ECO:0000259" key="1">
    <source>
        <dbReference type="Pfam" id="PF12146"/>
    </source>
</evidence>
<dbReference type="Gene3D" id="3.40.50.1820">
    <property type="entry name" value="alpha/beta hydrolase"/>
    <property type="match status" value="2"/>
</dbReference>
<organism evidence="2 3">
    <name type="scientific">Gomphosphaeria aponina SAG 52.96 = DSM 107014</name>
    <dbReference type="NCBI Taxonomy" id="1521640"/>
    <lineage>
        <taxon>Bacteria</taxon>
        <taxon>Bacillati</taxon>
        <taxon>Cyanobacteriota</taxon>
        <taxon>Cyanophyceae</taxon>
        <taxon>Oscillatoriophycideae</taxon>
        <taxon>Chroococcales</taxon>
        <taxon>Gomphosphaeriaceae</taxon>
        <taxon>Gomphosphaeria</taxon>
    </lineage>
</organism>